<keyword evidence="2 4" id="KW-0863">Zinc-finger</keyword>
<dbReference type="PROSITE" id="PS50089">
    <property type="entry name" value="ZF_RING_2"/>
    <property type="match status" value="1"/>
</dbReference>
<dbReference type="InterPro" id="IPR013083">
    <property type="entry name" value="Znf_RING/FYVE/PHD"/>
</dbReference>
<feature type="domain" description="RING-type" evidence="6">
    <location>
        <begin position="211"/>
        <end position="252"/>
    </location>
</feature>
<feature type="compositionally biased region" description="Pro residues" evidence="5">
    <location>
        <begin position="143"/>
        <end position="155"/>
    </location>
</feature>
<keyword evidence="3" id="KW-0862">Zinc</keyword>
<evidence type="ECO:0000256" key="3">
    <source>
        <dbReference type="ARBA" id="ARBA00022833"/>
    </source>
</evidence>
<dbReference type="SMART" id="SM00184">
    <property type="entry name" value="RING"/>
    <property type="match status" value="1"/>
</dbReference>
<comment type="caution">
    <text evidence="7">The sequence shown here is derived from an EMBL/GenBank/DDBJ whole genome shotgun (WGS) entry which is preliminary data.</text>
</comment>
<feature type="region of interest" description="Disordered" evidence="5">
    <location>
        <begin position="110"/>
        <end position="163"/>
    </location>
</feature>
<evidence type="ECO:0000256" key="2">
    <source>
        <dbReference type="ARBA" id="ARBA00022771"/>
    </source>
</evidence>
<sequence length="286" mass="31226">METKEQQTARGQCGAGSDGVERWAVTLEEASRRSGQYICHRCSVEIVPRPPDYICPRREFDQEHRKRFCPLAAPTDQSRPPLENLDQHLCKRPQGSGQFALGIFDYGMEIPTFPPGAQADDGQDPESRREGEHQFRPRAAPGSPAPASPRRPPSPAWVLGDQASGADGLDAITQLLHQFESTGPPPADKEKIQALPTVPVTEEHVRSRLQCPVCKDDYALGEVVRQLPCSHLFHGGCVVPWLEQRDSCPVCRNSLTGQNTATNPLGLAGMSFSSESSSFSSSSPSN</sequence>
<evidence type="ECO:0000313" key="8">
    <source>
        <dbReference type="Proteomes" id="UP001266305"/>
    </source>
</evidence>
<protein>
    <recommendedName>
        <fullName evidence="6">RING-type domain-containing protein</fullName>
    </recommendedName>
</protein>
<evidence type="ECO:0000256" key="4">
    <source>
        <dbReference type="PROSITE-ProRule" id="PRU00175"/>
    </source>
</evidence>
<feature type="compositionally biased region" description="Basic and acidic residues" evidence="5">
    <location>
        <begin position="125"/>
        <end position="135"/>
    </location>
</feature>
<dbReference type="PANTHER" id="PTHR15710:SF21">
    <property type="entry name" value="E3 UBIQUITIN-PROTEIN LIGASE RNF126"/>
    <property type="match status" value="1"/>
</dbReference>
<dbReference type="Proteomes" id="UP001266305">
    <property type="component" value="Unassembled WGS sequence"/>
</dbReference>
<evidence type="ECO:0000313" key="7">
    <source>
        <dbReference type="EMBL" id="KAK2111623.1"/>
    </source>
</evidence>
<name>A0ABQ9VSU3_SAGOE</name>
<dbReference type="EMBL" id="JASSZA010000005">
    <property type="protein sequence ID" value="KAK2111623.1"/>
    <property type="molecule type" value="Genomic_DNA"/>
</dbReference>
<dbReference type="SUPFAM" id="SSF57850">
    <property type="entry name" value="RING/U-box"/>
    <property type="match status" value="1"/>
</dbReference>
<reference evidence="7 8" key="1">
    <citation type="submission" date="2023-05" db="EMBL/GenBank/DDBJ databases">
        <title>B98-5 Cell Line De Novo Hybrid Assembly: An Optical Mapping Approach.</title>
        <authorList>
            <person name="Kananen K."/>
            <person name="Auerbach J.A."/>
            <person name="Kautto E."/>
            <person name="Blachly J.S."/>
        </authorList>
    </citation>
    <scope>NUCLEOTIDE SEQUENCE [LARGE SCALE GENOMIC DNA]</scope>
    <source>
        <strain evidence="7">B95-8</strain>
        <tissue evidence="7">Cell line</tissue>
    </source>
</reference>
<evidence type="ECO:0000256" key="5">
    <source>
        <dbReference type="SAM" id="MobiDB-lite"/>
    </source>
</evidence>
<evidence type="ECO:0000259" key="6">
    <source>
        <dbReference type="PROSITE" id="PS50089"/>
    </source>
</evidence>
<gene>
    <name evidence="7" type="ORF">P7K49_011369</name>
</gene>
<dbReference type="InterPro" id="IPR001841">
    <property type="entry name" value="Znf_RING"/>
</dbReference>
<organism evidence="7 8">
    <name type="scientific">Saguinus oedipus</name>
    <name type="common">Cotton-top tamarin</name>
    <name type="synonym">Oedipomidas oedipus</name>
    <dbReference type="NCBI Taxonomy" id="9490"/>
    <lineage>
        <taxon>Eukaryota</taxon>
        <taxon>Metazoa</taxon>
        <taxon>Chordata</taxon>
        <taxon>Craniata</taxon>
        <taxon>Vertebrata</taxon>
        <taxon>Euteleostomi</taxon>
        <taxon>Mammalia</taxon>
        <taxon>Eutheria</taxon>
        <taxon>Euarchontoglires</taxon>
        <taxon>Primates</taxon>
        <taxon>Haplorrhini</taxon>
        <taxon>Platyrrhini</taxon>
        <taxon>Cebidae</taxon>
        <taxon>Callitrichinae</taxon>
        <taxon>Saguinus</taxon>
    </lineage>
</organism>
<dbReference type="PANTHER" id="PTHR15710">
    <property type="entry name" value="E3 UBIQUITIN-PROTEIN LIGASE PRAJA"/>
    <property type="match status" value="1"/>
</dbReference>
<keyword evidence="1" id="KW-0479">Metal-binding</keyword>
<proteinExistence type="predicted"/>
<dbReference type="Gene3D" id="3.30.40.10">
    <property type="entry name" value="Zinc/RING finger domain, C3HC4 (zinc finger)"/>
    <property type="match status" value="1"/>
</dbReference>
<dbReference type="Pfam" id="PF13639">
    <property type="entry name" value="zf-RING_2"/>
    <property type="match status" value="1"/>
</dbReference>
<evidence type="ECO:0000256" key="1">
    <source>
        <dbReference type="ARBA" id="ARBA00022723"/>
    </source>
</evidence>
<accession>A0ABQ9VSU3</accession>
<keyword evidence="8" id="KW-1185">Reference proteome</keyword>